<gene>
    <name evidence="2" type="ORF">E2C01_006676</name>
</gene>
<evidence type="ECO:0000256" key="1">
    <source>
        <dbReference type="SAM" id="MobiDB-lite"/>
    </source>
</evidence>
<protein>
    <submittedName>
        <fullName evidence="2">Uncharacterized protein</fullName>
    </submittedName>
</protein>
<name>A0A5B7CVR5_PORTR</name>
<organism evidence="2 3">
    <name type="scientific">Portunus trituberculatus</name>
    <name type="common">Swimming crab</name>
    <name type="synonym">Neptunus trituberculatus</name>
    <dbReference type="NCBI Taxonomy" id="210409"/>
    <lineage>
        <taxon>Eukaryota</taxon>
        <taxon>Metazoa</taxon>
        <taxon>Ecdysozoa</taxon>
        <taxon>Arthropoda</taxon>
        <taxon>Crustacea</taxon>
        <taxon>Multicrustacea</taxon>
        <taxon>Malacostraca</taxon>
        <taxon>Eumalacostraca</taxon>
        <taxon>Eucarida</taxon>
        <taxon>Decapoda</taxon>
        <taxon>Pleocyemata</taxon>
        <taxon>Brachyura</taxon>
        <taxon>Eubrachyura</taxon>
        <taxon>Portunoidea</taxon>
        <taxon>Portunidae</taxon>
        <taxon>Portuninae</taxon>
        <taxon>Portunus</taxon>
    </lineage>
</organism>
<evidence type="ECO:0000313" key="2">
    <source>
        <dbReference type="EMBL" id="MPC13927.1"/>
    </source>
</evidence>
<evidence type="ECO:0000313" key="3">
    <source>
        <dbReference type="Proteomes" id="UP000324222"/>
    </source>
</evidence>
<proteinExistence type="predicted"/>
<sequence>MLHLSPLPSPLSSLSPRTTNPRHHTVPELLCERCLVDPVPLTRSCRRIHSHSHSYAHPR</sequence>
<dbReference type="Proteomes" id="UP000324222">
    <property type="component" value="Unassembled WGS sequence"/>
</dbReference>
<reference evidence="2 3" key="1">
    <citation type="submission" date="2019-05" db="EMBL/GenBank/DDBJ databases">
        <title>Another draft genome of Portunus trituberculatus and its Hox gene families provides insights of decapod evolution.</title>
        <authorList>
            <person name="Jeong J.-H."/>
            <person name="Song I."/>
            <person name="Kim S."/>
            <person name="Choi T."/>
            <person name="Kim D."/>
            <person name="Ryu S."/>
            <person name="Kim W."/>
        </authorList>
    </citation>
    <scope>NUCLEOTIDE SEQUENCE [LARGE SCALE GENOMIC DNA]</scope>
    <source>
        <tissue evidence="2">Muscle</tissue>
    </source>
</reference>
<dbReference type="AlphaFoldDB" id="A0A5B7CVR5"/>
<accession>A0A5B7CVR5</accession>
<dbReference type="EMBL" id="VSRR010000316">
    <property type="protein sequence ID" value="MPC13927.1"/>
    <property type="molecule type" value="Genomic_DNA"/>
</dbReference>
<feature type="region of interest" description="Disordered" evidence="1">
    <location>
        <begin position="1"/>
        <end position="23"/>
    </location>
</feature>
<keyword evidence="3" id="KW-1185">Reference proteome</keyword>
<feature type="compositionally biased region" description="Low complexity" evidence="1">
    <location>
        <begin position="1"/>
        <end position="16"/>
    </location>
</feature>
<comment type="caution">
    <text evidence="2">The sequence shown here is derived from an EMBL/GenBank/DDBJ whole genome shotgun (WGS) entry which is preliminary data.</text>
</comment>